<evidence type="ECO:0000256" key="1">
    <source>
        <dbReference type="ARBA" id="ARBA00022614"/>
    </source>
</evidence>
<dbReference type="EMBL" id="EF653120">
    <property type="protein sequence ID" value="ABV30889.1"/>
    <property type="molecule type" value="Genomic_DNA"/>
</dbReference>
<dbReference type="InterPro" id="IPR042197">
    <property type="entry name" value="Apaf_helical"/>
</dbReference>
<dbReference type="InterPro" id="IPR027417">
    <property type="entry name" value="P-loop_NTPase"/>
</dbReference>
<dbReference type="Gene3D" id="1.10.8.430">
    <property type="entry name" value="Helical domain of apoptotic protease-activating factors"/>
    <property type="match status" value="1"/>
</dbReference>
<accession>A8BNZ6</accession>
<reference evidence="4" key="1">
    <citation type="submission" date="2007-06" db="EMBL/GenBank/DDBJ databases">
        <authorList>
            <person name="Pilotti M."/>
            <person name="Brunetti A."/>
            <person name="Lumia V."/>
            <person name="Tizzani L."/>
            <person name="Gervasi F."/>
        </authorList>
    </citation>
    <scope>NUCLEOTIDE SEQUENCE</scope>
    <source>
        <strain evidence="4">F11T.13</strain>
    </source>
</reference>
<dbReference type="InterPro" id="IPR002182">
    <property type="entry name" value="NB-ARC"/>
</dbReference>
<dbReference type="Gene3D" id="3.40.50.300">
    <property type="entry name" value="P-loop containing nucleotide triphosphate hydrolases"/>
    <property type="match status" value="1"/>
</dbReference>
<dbReference type="InterPro" id="IPR058192">
    <property type="entry name" value="WHD_ROQ1-like"/>
</dbReference>
<proteinExistence type="predicted"/>
<evidence type="ECO:0000259" key="3">
    <source>
        <dbReference type="Pfam" id="PF23282"/>
    </source>
</evidence>
<dbReference type="SUPFAM" id="SSF52540">
    <property type="entry name" value="P-loop containing nucleoside triphosphate hydrolases"/>
    <property type="match status" value="1"/>
</dbReference>
<dbReference type="InterPro" id="IPR044974">
    <property type="entry name" value="Disease_R_plants"/>
</dbReference>
<dbReference type="PANTHER" id="PTHR11017">
    <property type="entry name" value="LEUCINE-RICH REPEAT-CONTAINING PROTEIN"/>
    <property type="match status" value="1"/>
</dbReference>
<feature type="non-terminal residue" evidence="4">
    <location>
        <position position="264"/>
    </location>
</feature>
<dbReference type="GO" id="GO:0043531">
    <property type="term" value="F:ADP binding"/>
    <property type="evidence" value="ECO:0007669"/>
    <property type="project" value="InterPro"/>
</dbReference>
<dbReference type="Pfam" id="PF23282">
    <property type="entry name" value="WHD_ROQ1"/>
    <property type="match status" value="1"/>
</dbReference>
<feature type="domain" description="NB-ARC" evidence="2">
    <location>
        <begin position="26"/>
        <end position="139"/>
    </location>
</feature>
<evidence type="ECO:0000259" key="2">
    <source>
        <dbReference type="Pfam" id="PF00931"/>
    </source>
</evidence>
<dbReference type="PRINTS" id="PR00364">
    <property type="entry name" value="DISEASERSIST"/>
</dbReference>
<sequence length="264" mass="30301">IAKVVYYQIIRMFEGSSFLEGVREASKTYKDLVKLQRQLLYDIFKEKIRISNVSDGKALIKRRVCAKKVLVVLDDVDDNDQIEALAGGIDWCGLGSKVIITTRNEHVLNQQNVEAIYRPEELDTYQSLQLLSCHAFRRKQPPNDFLDIAKSVAHATGGLPLALEVLGRYLSDKEKFKWESTLKKLKKIPYEKIHDKLKISYDALDDLEKDLFLDIACFFVGMDKEYVNCILEGHLNSIIGIKDLIQRSLVKIGEDNKLRMHDLL</sequence>
<dbReference type="AlphaFoldDB" id="A8BNZ6"/>
<dbReference type="PANTHER" id="PTHR11017:SF385">
    <property type="entry name" value="DISEASE RESISTANCE PROTEIN (TIR-NBS-LRR CLASS)-RELATED"/>
    <property type="match status" value="1"/>
</dbReference>
<dbReference type="GO" id="GO:0006952">
    <property type="term" value="P:defense response"/>
    <property type="evidence" value="ECO:0007669"/>
    <property type="project" value="InterPro"/>
</dbReference>
<evidence type="ECO:0000313" key="4">
    <source>
        <dbReference type="EMBL" id="ABV30889.1"/>
    </source>
</evidence>
<name>A8BNZ6_PLAAC</name>
<organism evidence="4">
    <name type="scientific">Platanus acerifolia</name>
    <name type="common">London plane tree</name>
    <dbReference type="NCBI Taxonomy" id="140101"/>
    <lineage>
        <taxon>Eukaryota</taxon>
        <taxon>Viridiplantae</taxon>
        <taxon>Streptophyta</taxon>
        <taxon>Embryophyta</taxon>
        <taxon>Tracheophyta</taxon>
        <taxon>Spermatophyta</taxon>
        <taxon>Magnoliopsida</taxon>
        <taxon>Proteales</taxon>
        <taxon>Platanaceae</taxon>
        <taxon>Platanus</taxon>
    </lineage>
</organism>
<feature type="domain" description="Disease resistance protein Roq1-like winged-helix" evidence="3">
    <location>
        <begin position="208"/>
        <end position="264"/>
    </location>
</feature>
<feature type="non-terminal residue" evidence="4">
    <location>
        <position position="1"/>
    </location>
</feature>
<keyword evidence="1" id="KW-0433">Leucine-rich repeat</keyword>
<dbReference type="Pfam" id="PF00931">
    <property type="entry name" value="NB-ARC"/>
    <property type="match status" value="1"/>
</dbReference>
<protein>
    <submittedName>
        <fullName evidence="4">NBS-containing resistance-like protein</fullName>
    </submittedName>
</protein>